<proteinExistence type="predicted"/>
<evidence type="ECO:0000313" key="3">
    <source>
        <dbReference type="Proteomes" id="UP000019763"/>
    </source>
</evidence>
<sequence>MRSYNDGDNAIKTDRESVYSAKTNPEVLNYGRRDLDSTRLISSECSVMSGDSSAYGDNGIMTRIWSGMNRRGSVSNDNQQEVIVQLKEAFKKRTECLVMLQNKMESTEKVYRGEIESLKMELSVKSRKMLEFRESLLEAREIIERERESNSSMTMEMKSFQRELELKNGECERRDLLIKELRNKNNVLETCVLELKEDAEKKCEALKLLEKSKAKLEQYEHNYYRYYAYEVNVNSNTIKPIILVYQLLPNSPIYWISIKKWNGFIQMISMSNIKTINVSNYELLVISTYNTPDIIILFHNYGMLTNAITNLNRMFKESQEKERQIRDQQKLICLAEIEAMLFGECMGTVQFPSIFNPA</sequence>
<dbReference type="AlphaFoldDB" id="A0A023B276"/>
<comment type="caution">
    <text evidence="2">The sequence shown here is derived from an EMBL/GenBank/DDBJ whole genome shotgun (WGS) entry which is preliminary data.</text>
</comment>
<dbReference type="VEuPathDB" id="CryptoDB:GNI_123900"/>
<name>A0A023B276_GRENI</name>
<evidence type="ECO:0000313" key="2">
    <source>
        <dbReference type="EMBL" id="EZG51577.1"/>
    </source>
</evidence>
<protein>
    <submittedName>
        <fullName evidence="2">Uncharacterized protein</fullName>
    </submittedName>
</protein>
<accession>A0A023B276</accession>
<keyword evidence="3" id="KW-1185">Reference proteome</keyword>
<dbReference type="RefSeq" id="XP_011131937.1">
    <property type="nucleotide sequence ID" value="XM_011133635.1"/>
</dbReference>
<dbReference type="Proteomes" id="UP000019763">
    <property type="component" value="Unassembled WGS sequence"/>
</dbReference>
<keyword evidence="1" id="KW-0175">Coiled coil</keyword>
<feature type="coiled-coil region" evidence="1">
    <location>
        <begin position="143"/>
        <end position="198"/>
    </location>
</feature>
<evidence type="ECO:0000256" key="1">
    <source>
        <dbReference type="SAM" id="Coils"/>
    </source>
</evidence>
<reference evidence="2" key="1">
    <citation type="submission" date="2013-12" db="EMBL/GenBank/DDBJ databases">
        <authorList>
            <person name="Omoto C.K."/>
            <person name="Sibley D."/>
            <person name="Venepally P."/>
            <person name="Hadjithomas M."/>
            <person name="Karamycheva S."/>
            <person name="Brunk B."/>
            <person name="Roos D."/>
            <person name="Caler E."/>
            <person name="Lorenzi H."/>
        </authorList>
    </citation>
    <scope>NUCLEOTIDE SEQUENCE</scope>
</reference>
<gene>
    <name evidence="2" type="ORF">GNI_123900</name>
</gene>
<dbReference type="EMBL" id="AFNH02000924">
    <property type="protein sequence ID" value="EZG51577.1"/>
    <property type="molecule type" value="Genomic_DNA"/>
</dbReference>
<organism evidence="2 3">
    <name type="scientific">Gregarina niphandrodes</name>
    <name type="common">Septate eugregarine</name>
    <dbReference type="NCBI Taxonomy" id="110365"/>
    <lineage>
        <taxon>Eukaryota</taxon>
        <taxon>Sar</taxon>
        <taxon>Alveolata</taxon>
        <taxon>Apicomplexa</taxon>
        <taxon>Conoidasida</taxon>
        <taxon>Gregarinasina</taxon>
        <taxon>Eugregarinorida</taxon>
        <taxon>Gregarinidae</taxon>
        <taxon>Gregarina</taxon>
    </lineage>
</organism>
<dbReference type="GeneID" id="22914358"/>